<evidence type="ECO:0000313" key="6">
    <source>
        <dbReference type="Proteomes" id="UP000245884"/>
    </source>
</evidence>
<dbReference type="InterPro" id="IPR036390">
    <property type="entry name" value="WH_DNA-bd_sf"/>
</dbReference>
<dbReference type="GeneID" id="37028159"/>
<feature type="compositionally biased region" description="Basic and acidic residues" evidence="3">
    <location>
        <begin position="150"/>
        <end position="177"/>
    </location>
</feature>
<dbReference type="Pfam" id="PF18098">
    <property type="entry name" value="RPN5_C"/>
    <property type="match status" value="1"/>
</dbReference>
<dbReference type="InterPro" id="IPR040134">
    <property type="entry name" value="PSMD12/CSN4"/>
</dbReference>
<dbReference type="InterPro" id="IPR054559">
    <property type="entry name" value="PSMD12-CSN4-like_N"/>
</dbReference>
<protein>
    <submittedName>
        <fullName evidence="5">Putative RPN5-26S proteasome regulatory subunit</fullName>
    </submittedName>
</protein>
<dbReference type="PROSITE" id="PS50250">
    <property type="entry name" value="PCI"/>
    <property type="match status" value="1"/>
</dbReference>
<sequence length="529" mass="60051">MSNVEKKQEADLTADVDALLPEAEQLAKSGQLPSALEKLAVLEKKSRQAADMVSTTRLLLASLALIRSTPSTSKTNWQLMNDTIISLSRKHGQLKQATTKMVQAAMCYLQPPGSAPVEVTEPPKEEEDTKMEEAAKTVEANAKDGVSAAEEPKSEREKDKERKRLEKEREGKEAEAVTKLLEQARRTGDEGLDPTARRKLVETLRQVTEGKIFVEVERARVTRMLSTMLVEEGNLNKAIEVLQDLQVETFGSMERREKTEFIIEQMRLNLEKKEYVQLVIASRKINTKFFKDAAQHDLKLQYYEYMIQWAVHEKKHLDACKFWREVLDTPRVKEEEAKAAEALRNVVVFLVLAPYDNEQSDLMARVEATEDLDSVPEHKNLLKCFTTPELMRWPGIEALYGPLLRGTATFESNTTEGQYRWEELHKRVVDHNIRVVSKYYTRITLARLAQLLDLPVKEAEQALCGLVTSGTVWARIDRPEGVVSLQKKQDTQEQLNSWSGDINKLMTLVEEAAHLVNRERAVVRAGLGA</sequence>
<evidence type="ECO:0000256" key="3">
    <source>
        <dbReference type="SAM" id="MobiDB-lite"/>
    </source>
</evidence>
<keyword evidence="6" id="KW-1185">Reference proteome</keyword>
<proteinExistence type="inferred from homology"/>
<dbReference type="Pfam" id="PF22241">
    <property type="entry name" value="PSMD12-CSN4_N"/>
    <property type="match status" value="2"/>
</dbReference>
<name>A0A316UP93_9BASI</name>
<accession>A0A316UP93</accession>
<dbReference type="FunFam" id="1.10.10.10:FF:000070">
    <property type="entry name" value="26S proteasome non-ATPase regulatory subunit 12"/>
    <property type="match status" value="1"/>
</dbReference>
<dbReference type="GO" id="GO:0005634">
    <property type="term" value="C:nucleus"/>
    <property type="evidence" value="ECO:0007669"/>
    <property type="project" value="UniProtKB-ARBA"/>
</dbReference>
<dbReference type="OrthoDB" id="268763at2759"/>
<feature type="domain" description="PCI" evidence="4">
    <location>
        <begin position="318"/>
        <end position="490"/>
    </location>
</feature>
<organism evidence="5 6">
    <name type="scientific">Jaminaea rosea</name>
    <dbReference type="NCBI Taxonomy" id="1569628"/>
    <lineage>
        <taxon>Eukaryota</taxon>
        <taxon>Fungi</taxon>
        <taxon>Dikarya</taxon>
        <taxon>Basidiomycota</taxon>
        <taxon>Ustilaginomycotina</taxon>
        <taxon>Exobasidiomycetes</taxon>
        <taxon>Microstromatales</taxon>
        <taxon>Microstromatales incertae sedis</taxon>
        <taxon>Jaminaea</taxon>
    </lineage>
</organism>
<dbReference type="InterPro" id="IPR040896">
    <property type="entry name" value="RPN5_C"/>
</dbReference>
<dbReference type="InterPro" id="IPR000717">
    <property type="entry name" value="PCI_dom"/>
</dbReference>
<dbReference type="PANTHER" id="PTHR10855:SF1">
    <property type="entry name" value="26S PROTEASOME NON-ATPASE REGULATORY SUBUNIT 12"/>
    <property type="match status" value="1"/>
</dbReference>
<dbReference type="STRING" id="1569628.A0A316UP93"/>
<dbReference type="PANTHER" id="PTHR10855">
    <property type="entry name" value="26S PROTEASOME NON-ATPASE REGULATORY SUBUNIT 12/COP9 SIGNALOSOME COMPLEX SUBUNIT 4"/>
    <property type="match status" value="1"/>
</dbReference>
<dbReference type="Pfam" id="PF01399">
    <property type="entry name" value="PCI"/>
    <property type="match status" value="1"/>
</dbReference>
<dbReference type="Proteomes" id="UP000245884">
    <property type="component" value="Unassembled WGS sequence"/>
</dbReference>
<dbReference type="GO" id="GO:0008541">
    <property type="term" value="C:proteasome regulatory particle, lid subcomplex"/>
    <property type="evidence" value="ECO:0007669"/>
    <property type="project" value="TreeGrafter"/>
</dbReference>
<reference evidence="5 6" key="1">
    <citation type="journal article" date="2018" name="Mol. Biol. Evol.">
        <title>Broad Genomic Sampling Reveals a Smut Pathogenic Ancestry of the Fungal Clade Ustilaginomycotina.</title>
        <authorList>
            <person name="Kijpornyongpan T."/>
            <person name="Mondo S.J."/>
            <person name="Barry K."/>
            <person name="Sandor L."/>
            <person name="Lee J."/>
            <person name="Lipzen A."/>
            <person name="Pangilinan J."/>
            <person name="LaButti K."/>
            <person name="Hainaut M."/>
            <person name="Henrissat B."/>
            <person name="Grigoriev I.V."/>
            <person name="Spatafora J.W."/>
            <person name="Aime M.C."/>
        </authorList>
    </citation>
    <scope>NUCLEOTIDE SEQUENCE [LARGE SCALE GENOMIC DNA]</scope>
    <source>
        <strain evidence="5 6">MCA 5214</strain>
    </source>
</reference>
<dbReference type="SUPFAM" id="SSF46785">
    <property type="entry name" value="Winged helix' DNA-binding domain"/>
    <property type="match status" value="1"/>
</dbReference>
<evidence type="ECO:0000256" key="1">
    <source>
        <dbReference type="ARBA" id="ARBA00006397"/>
    </source>
</evidence>
<gene>
    <name evidence="5" type="ORF">BDZ90DRAFT_232669</name>
</gene>
<keyword evidence="2 5" id="KW-0647">Proteasome</keyword>
<dbReference type="EMBL" id="KZ819669">
    <property type="protein sequence ID" value="PWN27109.1"/>
    <property type="molecule type" value="Genomic_DNA"/>
</dbReference>
<comment type="similarity">
    <text evidence="1">Belongs to the proteasome subunit p55 family.</text>
</comment>
<dbReference type="SMART" id="SM00088">
    <property type="entry name" value="PINT"/>
    <property type="match status" value="1"/>
</dbReference>
<evidence type="ECO:0000256" key="2">
    <source>
        <dbReference type="ARBA" id="ARBA00022942"/>
    </source>
</evidence>
<evidence type="ECO:0000259" key="4">
    <source>
        <dbReference type="PROSITE" id="PS50250"/>
    </source>
</evidence>
<dbReference type="RefSeq" id="XP_025361721.1">
    <property type="nucleotide sequence ID" value="XM_025506336.1"/>
</dbReference>
<dbReference type="AlphaFoldDB" id="A0A316UP93"/>
<dbReference type="InterPro" id="IPR036388">
    <property type="entry name" value="WH-like_DNA-bd_sf"/>
</dbReference>
<dbReference type="Gene3D" id="1.10.10.10">
    <property type="entry name" value="Winged helix-like DNA-binding domain superfamily/Winged helix DNA-binding domain"/>
    <property type="match status" value="1"/>
</dbReference>
<evidence type="ECO:0000313" key="5">
    <source>
        <dbReference type="EMBL" id="PWN27109.1"/>
    </source>
</evidence>
<dbReference type="GO" id="GO:0005737">
    <property type="term" value="C:cytoplasm"/>
    <property type="evidence" value="ECO:0007669"/>
    <property type="project" value="TreeGrafter"/>
</dbReference>
<feature type="region of interest" description="Disordered" evidence="3">
    <location>
        <begin position="112"/>
        <end position="177"/>
    </location>
</feature>